<evidence type="ECO:0000256" key="1">
    <source>
        <dbReference type="SAM" id="MobiDB-lite"/>
    </source>
</evidence>
<dbReference type="EMBL" id="JAINDJ010000003">
    <property type="protein sequence ID" value="KAG9451750.1"/>
    <property type="molecule type" value="Genomic_DNA"/>
</dbReference>
<protein>
    <recommendedName>
        <fullName evidence="2">Beta-carotene isomerase D27-like C-terminal domain-containing protein</fullName>
    </recommendedName>
</protein>
<reference evidence="3 4" key="1">
    <citation type="submission" date="2021-07" db="EMBL/GenBank/DDBJ databases">
        <title>The Aristolochia fimbriata genome: insights into angiosperm evolution, floral development and chemical biosynthesis.</title>
        <authorList>
            <person name="Jiao Y."/>
        </authorList>
    </citation>
    <scope>NUCLEOTIDE SEQUENCE [LARGE SCALE GENOMIC DNA]</scope>
    <source>
        <strain evidence="3">IBCAS-2021</strain>
        <tissue evidence="3">Leaf</tissue>
    </source>
</reference>
<dbReference type="GO" id="GO:1901601">
    <property type="term" value="P:strigolactone biosynthetic process"/>
    <property type="evidence" value="ECO:0007669"/>
    <property type="project" value="TreeGrafter"/>
</dbReference>
<dbReference type="AlphaFoldDB" id="A0AAV7EUJ6"/>
<evidence type="ECO:0000313" key="3">
    <source>
        <dbReference type="EMBL" id="KAG9451750.1"/>
    </source>
</evidence>
<evidence type="ECO:0000313" key="4">
    <source>
        <dbReference type="Proteomes" id="UP000825729"/>
    </source>
</evidence>
<name>A0AAV7EUJ6_ARIFI</name>
<dbReference type="GO" id="GO:0016859">
    <property type="term" value="F:cis-trans isomerase activity"/>
    <property type="evidence" value="ECO:0007669"/>
    <property type="project" value="TreeGrafter"/>
</dbReference>
<dbReference type="GO" id="GO:0005506">
    <property type="term" value="F:iron ion binding"/>
    <property type="evidence" value="ECO:0007669"/>
    <property type="project" value="InterPro"/>
</dbReference>
<dbReference type="PANTHER" id="PTHR33591:SF1">
    <property type="entry name" value="BETA-CAROTENE ISOMERASE D27, CHLOROPLASTIC"/>
    <property type="match status" value="1"/>
</dbReference>
<dbReference type="Pfam" id="PF13225">
    <property type="entry name" value="D27-like_C"/>
    <property type="match status" value="1"/>
</dbReference>
<feature type="region of interest" description="Disordered" evidence="1">
    <location>
        <begin position="1"/>
        <end position="29"/>
    </location>
</feature>
<keyword evidence="4" id="KW-1185">Reference proteome</keyword>
<proteinExistence type="predicted"/>
<dbReference type="Proteomes" id="UP000825729">
    <property type="component" value="Unassembled WGS sequence"/>
</dbReference>
<dbReference type="PANTHER" id="PTHR33591">
    <property type="entry name" value="BETA-CAROTENE ISOMERASE D27"/>
    <property type="match status" value="1"/>
</dbReference>
<accession>A0AAV7EUJ6</accession>
<feature type="domain" description="Beta-carotene isomerase D27-like C-terminal" evidence="2">
    <location>
        <begin position="152"/>
        <end position="234"/>
    </location>
</feature>
<dbReference type="InterPro" id="IPR025114">
    <property type="entry name" value="D27-like_C"/>
</dbReference>
<dbReference type="GO" id="GO:0009536">
    <property type="term" value="C:plastid"/>
    <property type="evidence" value="ECO:0007669"/>
    <property type="project" value="TreeGrafter"/>
</dbReference>
<dbReference type="InterPro" id="IPR038938">
    <property type="entry name" value="D27-like"/>
</dbReference>
<evidence type="ECO:0000259" key="2">
    <source>
        <dbReference type="Pfam" id="PF13225"/>
    </source>
</evidence>
<comment type="caution">
    <text evidence="3">The sequence shown here is derived from an EMBL/GenBank/DDBJ whole genome shotgun (WGS) entry which is preliminary data.</text>
</comment>
<gene>
    <name evidence="3" type="ORF">H6P81_004654</name>
</gene>
<organism evidence="3 4">
    <name type="scientific">Aristolochia fimbriata</name>
    <name type="common">White veined hardy Dutchman's pipe vine</name>
    <dbReference type="NCBI Taxonomy" id="158543"/>
    <lineage>
        <taxon>Eukaryota</taxon>
        <taxon>Viridiplantae</taxon>
        <taxon>Streptophyta</taxon>
        <taxon>Embryophyta</taxon>
        <taxon>Tracheophyta</taxon>
        <taxon>Spermatophyta</taxon>
        <taxon>Magnoliopsida</taxon>
        <taxon>Magnoliidae</taxon>
        <taxon>Piperales</taxon>
        <taxon>Aristolochiaceae</taxon>
        <taxon>Aristolochia</taxon>
    </lineage>
</organism>
<sequence length="260" mass="29555">MEAATHFGGHHEVSLGMGKGRRRSGSKMVKSSVSQRVVMVKAVMTNSKEEVAALEATVYHDNWFNRMAIRHLSQTFQATTGIRSGKEGYDSLVEAASGVWRNFKTAEQHELVDQALKQAFPDHILFWIRTLLPPSKTTREMFAIVATIFFYWLIGPSEVKESDEVDGRRERNVTRIKKCRFLEGSKCVGMCINLCKIPSQKFIKESFGMPITMVPNFEDMSCEMRFGQEPPAPEDDPAMQQPCYSFCELKRRHSNECSSI</sequence>